<keyword evidence="1" id="KW-0472">Membrane</keyword>
<reference evidence="2" key="1">
    <citation type="submission" date="2014-09" db="EMBL/GenBank/DDBJ databases">
        <authorList>
            <person name="Magalhaes I.L.F."/>
            <person name="Oliveira U."/>
            <person name="Santos F.R."/>
            <person name="Vidigal T.H.D.A."/>
            <person name="Brescovit A.D."/>
            <person name="Santos A.J."/>
        </authorList>
    </citation>
    <scope>NUCLEOTIDE SEQUENCE</scope>
    <source>
        <tissue evidence="2">Shoot tissue taken approximately 20 cm above the soil surface</tissue>
    </source>
</reference>
<keyword evidence="1" id="KW-0812">Transmembrane</keyword>
<feature type="transmembrane region" description="Helical" evidence="1">
    <location>
        <begin position="12"/>
        <end position="33"/>
    </location>
</feature>
<protein>
    <submittedName>
        <fullName evidence="2">Uncharacterized protein</fullName>
    </submittedName>
</protein>
<evidence type="ECO:0000313" key="2">
    <source>
        <dbReference type="EMBL" id="JAD22825.1"/>
    </source>
</evidence>
<accession>A0A0A8YBK0</accession>
<dbReference type="AlphaFoldDB" id="A0A0A8YBK0"/>
<evidence type="ECO:0000256" key="1">
    <source>
        <dbReference type="SAM" id="Phobius"/>
    </source>
</evidence>
<keyword evidence="1" id="KW-1133">Transmembrane helix</keyword>
<dbReference type="EMBL" id="GBRH01275070">
    <property type="protein sequence ID" value="JAD22825.1"/>
    <property type="molecule type" value="Transcribed_RNA"/>
</dbReference>
<name>A0A0A8YBK0_ARUDO</name>
<organism evidence="2">
    <name type="scientific">Arundo donax</name>
    <name type="common">Giant reed</name>
    <name type="synonym">Donax arundinaceus</name>
    <dbReference type="NCBI Taxonomy" id="35708"/>
    <lineage>
        <taxon>Eukaryota</taxon>
        <taxon>Viridiplantae</taxon>
        <taxon>Streptophyta</taxon>
        <taxon>Embryophyta</taxon>
        <taxon>Tracheophyta</taxon>
        <taxon>Spermatophyta</taxon>
        <taxon>Magnoliopsida</taxon>
        <taxon>Liliopsida</taxon>
        <taxon>Poales</taxon>
        <taxon>Poaceae</taxon>
        <taxon>PACMAD clade</taxon>
        <taxon>Arundinoideae</taxon>
        <taxon>Arundineae</taxon>
        <taxon>Arundo</taxon>
    </lineage>
</organism>
<sequence length="52" mass="5774">MPVFWFGSVRPWAVTVSFWPGLGLLGWMLQFWITTAALPKMKSTVPAMSSSA</sequence>
<reference evidence="2" key="2">
    <citation type="journal article" date="2015" name="Data Brief">
        <title>Shoot transcriptome of the giant reed, Arundo donax.</title>
        <authorList>
            <person name="Barrero R.A."/>
            <person name="Guerrero F.D."/>
            <person name="Moolhuijzen P."/>
            <person name="Goolsby J.A."/>
            <person name="Tidwell J."/>
            <person name="Bellgard S.E."/>
            <person name="Bellgard M.I."/>
        </authorList>
    </citation>
    <scope>NUCLEOTIDE SEQUENCE</scope>
    <source>
        <tissue evidence="2">Shoot tissue taken approximately 20 cm above the soil surface</tissue>
    </source>
</reference>
<proteinExistence type="predicted"/>